<protein>
    <recommendedName>
        <fullName evidence="2">Initiator Rep protein WH1 domain-containing protein</fullName>
    </recommendedName>
</protein>
<dbReference type="AlphaFoldDB" id="A0A243W591"/>
<evidence type="ECO:0000313" key="4">
    <source>
        <dbReference type="Proteomes" id="UP000194873"/>
    </source>
</evidence>
<reference evidence="3 4" key="1">
    <citation type="submission" date="2017-01" db="EMBL/GenBank/DDBJ databases">
        <title>A new Hymenobacter.</title>
        <authorList>
            <person name="Liang Y."/>
            <person name="Feng F."/>
        </authorList>
    </citation>
    <scope>NUCLEOTIDE SEQUENCE [LARGE SCALE GENOMIC DNA]</scope>
    <source>
        <strain evidence="3">MIMBbqt21</strain>
    </source>
</reference>
<dbReference type="Gene3D" id="1.10.10.10">
    <property type="entry name" value="Winged helix-like DNA-binding domain superfamily/Winged helix DNA-binding domain"/>
    <property type="match status" value="2"/>
</dbReference>
<feature type="domain" description="Initiator Rep protein WH1" evidence="2">
    <location>
        <begin position="20"/>
        <end position="177"/>
    </location>
</feature>
<accession>A0A243W591</accession>
<dbReference type="SUPFAM" id="SSF46785">
    <property type="entry name" value="Winged helix' DNA-binding domain"/>
    <property type="match status" value="2"/>
</dbReference>
<dbReference type="GO" id="GO:0003887">
    <property type="term" value="F:DNA-directed DNA polymerase activity"/>
    <property type="evidence" value="ECO:0007669"/>
    <property type="project" value="InterPro"/>
</dbReference>
<dbReference type="Pfam" id="PF21205">
    <property type="entry name" value="Rep3_C"/>
    <property type="match status" value="1"/>
</dbReference>
<comment type="similarity">
    <text evidence="1">Belongs to the initiator RepB protein family.</text>
</comment>
<dbReference type="EMBL" id="MTSE01000060">
    <property type="protein sequence ID" value="OUJ67866.1"/>
    <property type="molecule type" value="Genomic_DNA"/>
</dbReference>
<comment type="caution">
    <text evidence="3">The sequence shown here is derived from an EMBL/GenBank/DDBJ whole genome shotgun (WGS) entry which is preliminary data.</text>
</comment>
<evidence type="ECO:0000259" key="2">
    <source>
        <dbReference type="Pfam" id="PF01051"/>
    </source>
</evidence>
<proteinExistence type="inferred from homology"/>
<dbReference type="Proteomes" id="UP000194873">
    <property type="component" value="Unassembled WGS sequence"/>
</dbReference>
<evidence type="ECO:0000256" key="1">
    <source>
        <dbReference type="ARBA" id="ARBA00038283"/>
    </source>
</evidence>
<organism evidence="3 4">
    <name type="scientific">Hymenobacter crusticola</name>
    <dbReference type="NCBI Taxonomy" id="1770526"/>
    <lineage>
        <taxon>Bacteria</taxon>
        <taxon>Pseudomonadati</taxon>
        <taxon>Bacteroidota</taxon>
        <taxon>Cytophagia</taxon>
        <taxon>Cytophagales</taxon>
        <taxon>Hymenobacteraceae</taxon>
        <taxon>Hymenobacter</taxon>
    </lineage>
</organism>
<dbReference type="InterPro" id="IPR036390">
    <property type="entry name" value="WH_DNA-bd_sf"/>
</dbReference>
<sequence>MEGIQTTLFETVPDATGKLVVQHNALVNARFDLTTVEMRLFMAMLARINRADTEFREFQVPLREITALSGRRLSGKDYLEVESMCSQLVTRVLHIERPGVEPRTRGNRSRRHAPDFDKIPLMAYAKYRGEEGVLLVRFNDEVMPYLLQLQRNFTKVQLVQLLKIKSPHSYRIYWLLKEYSAFGTRTLGVEELKAMLSLEGQYKQFPLFRMRVLDRARDEMMHTDLPFDYELIREGKAVTKIKFNYASTSAESAAQELSAASPWEIALHTVGVSAGSIAVVAELVGKGEVDPEYIRYVAQMQQEKFKAGKVKSLAGSVFTAITKGHLVDDFQRHQQKRERAALRKVATKQPDVVRYTLAEVRAAYETMKKKKMTQATTFEQNLELIYLSQGFRQQRDAQGVEWLVKEA</sequence>
<dbReference type="InterPro" id="IPR000525">
    <property type="entry name" value="Initiator_Rep_WH1"/>
</dbReference>
<gene>
    <name evidence="3" type="ORF">BXP70_28380</name>
</gene>
<name>A0A243W591_9BACT</name>
<dbReference type="GO" id="GO:0006270">
    <property type="term" value="P:DNA replication initiation"/>
    <property type="evidence" value="ECO:0007669"/>
    <property type="project" value="InterPro"/>
</dbReference>
<dbReference type="InterPro" id="IPR036388">
    <property type="entry name" value="WH-like_DNA-bd_sf"/>
</dbReference>
<evidence type="ECO:0000313" key="3">
    <source>
        <dbReference type="EMBL" id="OUJ67866.1"/>
    </source>
</evidence>
<keyword evidence="4" id="KW-1185">Reference proteome</keyword>
<dbReference type="Pfam" id="PF01051">
    <property type="entry name" value="Rep3_N"/>
    <property type="match status" value="1"/>
</dbReference>